<evidence type="ECO:0000313" key="9">
    <source>
        <dbReference type="EMBL" id="GGP22315.1"/>
    </source>
</evidence>
<feature type="transmembrane region" description="Helical" evidence="8">
    <location>
        <begin position="272"/>
        <end position="299"/>
    </location>
</feature>
<sequence length="377" mass="39617">MLITAQVQSVLSRRLLDVFIQAGLIAALAAFCYQIFGPFMTLMLWAVILAVTLFPLHQMVVRKTGCSQGRAATLIIILGIVLIFVPMVLLSSSLADAITNSIDLIKNNTLTIPLPPDSVESWPIIGKKVHGLWYAAATDLPGLIQSYQPKMGDLARKALGFVAGIGGGLLKFFASFIIAGVIMAFGHEGHQSARAIGRRFGGAEKGEAFVVLSTATIRAVAQGVIGIAFIQATLLGVILLVAQIPFAGVLAIIALILGIAQLPALLVSLPAIAYIWMSGAYSTLLAIFYSVLLLLAGAVDNVLKPLMLGRGVDAPMPVVLMGALGGMVSGGILGMFVGAVMLALGYQIFMDWVAMQTETEVDAVLAVTTETDPVGQD</sequence>
<comment type="similarity">
    <text evidence="2">Belongs to the autoinducer-2 exporter (AI-2E) (TC 2.A.86) family.</text>
</comment>
<proteinExistence type="inferred from homology"/>
<evidence type="ECO:0000256" key="7">
    <source>
        <dbReference type="ARBA" id="ARBA00023136"/>
    </source>
</evidence>
<dbReference type="Proteomes" id="UP000637267">
    <property type="component" value="Unassembled WGS sequence"/>
</dbReference>
<evidence type="ECO:0000256" key="3">
    <source>
        <dbReference type="ARBA" id="ARBA00022448"/>
    </source>
</evidence>
<dbReference type="PANTHER" id="PTHR21716:SF67">
    <property type="entry name" value="TRANSPORT PROTEIN YDIK-RELATED"/>
    <property type="match status" value="1"/>
</dbReference>
<feature type="transmembrane region" description="Helical" evidence="8">
    <location>
        <begin position="236"/>
        <end position="260"/>
    </location>
</feature>
<feature type="transmembrane region" description="Helical" evidence="8">
    <location>
        <begin position="158"/>
        <end position="187"/>
    </location>
</feature>
<gene>
    <name evidence="9" type="ORF">GCM10010970_24620</name>
</gene>
<evidence type="ECO:0000256" key="6">
    <source>
        <dbReference type="ARBA" id="ARBA00022989"/>
    </source>
</evidence>
<keyword evidence="4" id="KW-1003">Cell membrane</keyword>
<reference evidence="10" key="1">
    <citation type="journal article" date="2019" name="Int. J. Syst. Evol. Microbiol.">
        <title>The Global Catalogue of Microorganisms (GCM) 10K type strain sequencing project: providing services to taxonomists for standard genome sequencing and annotation.</title>
        <authorList>
            <consortium name="The Broad Institute Genomics Platform"/>
            <consortium name="The Broad Institute Genome Sequencing Center for Infectious Disease"/>
            <person name="Wu L."/>
            <person name="Ma J."/>
        </authorList>
    </citation>
    <scope>NUCLEOTIDE SEQUENCE [LARGE SCALE GENOMIC DNA]</scope>
    <source>
        <strain evidence="10">CGMCC 1.8859</strain>
    </source>
</reference>
<dbReference type="EMBL" id="BMLX01000003">
    <property type="protein sequence ID" value="GGP22315.1"/>
    <property type="molecule type" value="Genomic_DNA"/>
</dbReference>
<evidence type="ECO:0000256" key="5">
    <source>
        <dbReference type="ARBA" id="ARBA00022692"/>
    </source>
</evidence>
<comment type="caution">
    <text evidence="9">The sequence shown here is derived from an EMBL/GenBank/DDBJ whole genome shotgun (WGS) entry which is preliminary data.</text>
</comment>
<evidence type="ECO:0000256" key="8">
    <source>
        <dbReference type="SAM" id="Phobius"/>
    </source>
</evidence>
<dbReference type="PANTHER" id="PTHR21716">
    <property type="entry name" value="TRANSMEMBRANE PROTEIN"/>
    <property type="match status" value="1"/>
</dbReference>
<evidence type="ECO:0000256" key="2">
    <source>
        <dbReference type="ARBA" id="ARBA00009773"/>
    </source>
</evidence>
<evidence type="ECO:0000256" key="4">
    <source>
        <dbReference type="ARBA" id="ARBA00022475"/>
    </source>
</evidence>
<organism evidence="9 10">
    <name type="scientific">Silvimonas iriomotensis</name>
    <dbReference type="NCBI Taxonomy" id="449662"/>
    <lineage>
        <taxon>Bacteria</taxon>
        <taxon>Pseudomonadati</taxon>
        <taxon>Pseudomonadota</taxon>
        <taxon>Betaproteobacteria</taxon>
        <taxon>Neisseriales</taxon>
        <taxon>Chitinibacteraceae</taxon>
        <taxon>Silvimonas</taxon>
    </lineage>
</organism>
<keyword evidence="5 8" id="KW-0812">Transmembrane</keyword>
<name>A0ABQ2PB64_9NEIS</name>
<feature type="transmembrane region" description="Helical" evidence="8">
    <location>
        <begin position="208"/>
        <end position="230"/>
    </location>
</feature>
<dbReference type="InterPro" id="IPR002549">
    <property type="entry name" value="AI-2E-like"/>
</dbReference>
<feature type="transmembrane region" description="Helical" evidence="8">
    <location>
        <begin position="15"/>
        <end position="36"/>
    </location>
</feature>
<accession>A0ABQ2PB64</accession>
<keyword evidence="6 8" id="KW-1133">Transmembrane helix</keyword>
<evidence type="ECO:0000256" key="1">
    <source>
        <dbReference type="ARBA" id="ARBA00004651"/>
    </source>
</evidence>
<feature type="transmembrane region" description="Helical" evidence="8">
    <location>
        <begin position="73"/>
        <end position="94"/>
    </location>
</feature>
<dbReference type="Pfam" id="PF01594">
    <property type="entry name" value="AI-2E_transport"/>
    <property type="match status" value="1"/>
</dbReference>
<keyword evidence="7 8" id="KW-0472">Membrane</keyword>
<feature type="transmembrane region" description="Helical" evidence="8">
    <location>
        <begin position="42"/>
        <end position="61"/>
    </location>
</feature>
<keyword evidence="10" id="KW-1185">Reference proteome</keyword>
<keyword evidence="3" id="KW-0813">Transport</keyword>
<comment type="subcellular location">
    <subcellularLocation>
        <location evidence="1">Cell membrane</location>
        <topology evidence="1">Multi-pass membrane protein</topology>
    </subcellularLocation>
</comment>
<evidence type="ECO:0000313" key="10">
    <source>
        <dbReference type="Proteomes" id="UP000637267"/>
    </source>
</evidence>
<dbReference type="RefSeq" id="WP_188704662.1">
    <property type="nucleotide sequence ID" value="NZ_BMLX01000003.1"/>
</dbReference>
<feature type="transmembrane region" description="Helical" evidence="8">
    <location>
        <begin position="319"/>
        <end position="346"/>
    </location>
</feature>
<protein>
    <submittedName>
        <fullName evidence="9">AI-2E family transporter</fullName>
    </submittedName>
</protein>